<evidence type="ECO:0000313" key="2">
    <source>
        <dbReference type="EMBL" id="KAJ8782222.1"/>
    </source>
</evidence>
<dbReference type="AlphaFoldDB" id="A0AB34GNU8"/>
<keyword evidence="3" id="KW-1185">Reference proteome</keyword>
<organism evidence="2 3">
    <name type="scientific">Eschrichtius robustus</name>
    <name type="common">California gray whale</name>
    <name type="synonym">Eschrichtius gibbosus</name>
    <dbReference type="NCBI Taxonomy" id="9764"/>
    <lineage>
        <taxon>Eukaryota</taxon>
        <taxon>Metazoa</taxon>
        <taxon>Chordata</taxon>
        <taxon>Craniata</taxon>
        <taxon>Vertebrata</taxon>
        <taxon>Euteleostomi</taxon>
        <taxon>Mammalia</taxon>
        <taxon>Eutheria</taxon>
        <taxon>Laurasiatheria</taxon>
        <taxon>Artiodactyla</taxon>
        <taxon>Whippomorpha</taxon>
        <taxon>Cetacea</taxon>
        <taxon>Mysticeti</taxon>
        <taxon>Eschrichtiidae</taxon>
        <taxon>Eschrichtius</taxon>
    </lineage>
</organism>
<reference evidence="2 3" key="1">
    <citation type="submission" date="2022-11" db="EMBL/GenBank/DDBJ databases">
        <title>Whole genome sequence of Eschrichtius robustus ER-17-0199.</title>
        <authorList>
            <person name="Bruniche-Olsen A."/>
            <person name="Black A.N."/>
            <person name="Fields C.J."/>
            <person name="Walden K."/>
            <person name="Dewoody J.A."/>
        </authorList>
    </citation>
    <scope>NUCLEOTIDE SEQUENCE [LARGE SCALE GENOMIC DNA]</scope>
    <source>
        <strain evidence="2">ER-17-0199</strain>
        <tissue evidence="2">Blubber</tissue>
    </source>
</reference>
<feature type="region of interest" description="Disordered" evidence="1">
    <location>
        <begin position="39"/>
        <end position="115"/>
    </location>
</feature>
<comment type="caution">
    <text evidence="2">The sequence shown here is derived from an EMBL/GenBank/DDBJ whole genome shotgun (WGS) entry which is preliminary data.</text>
</comment>
<feature type="compositionally biased region" description="Basic and acidic residues" evidence="1">
    <location>
        <begin position="57"/>
        <end position="66"/>
    </location>
</feature>
<sequence>MRREGARTCAVPAQGRSLGCLAAARLRARLTCSVVAAVAAGRQEEKGGRGRGLNPEVGRRQSERARSGAQRLGANGEPWVPGNGRAGRPRGEPARGAGWRAAGAPSAARSPPGGA</sequence>
<accession>A0AB34GNU8</accession>
<dbReference type="Proteomes" id="UP001159641">
    <property type="component" value="Unassembled WGS sequence"/>
</dbReference>
<name>A0AB34GNU8_ESCRO</name>
<protein>
    <submittedName>
        <fullName evidence="2">Uncharacterized protein</fullName>
    </submittedName>
</protein>
<evidence type="ECO:0000256" key="1">
    <source>
        <dbReference type="SAM" id="MobiDB-lite"/>
    </source>
</evidence>
<evidence type="ECO:0000313" key="3">
    <source>
        <dbReference type="Proteomes" id="UP001159641"/>
    </source>
</evidence>
<gene>
    <name evidence="2" type="ORF">J1605_000619</name>
</gene>
<feature type="compositionally biased region" description="Low complexity" evidence="1">
    <location>
        <begin position="94"/>
        <end position="115"/>
    </location>
</feature>
<proteinExistence type="predicted"/>
<dbReference type="EMBL" id="JAIQCJ010002114">
    <property type="protein sequence ID" value="KAJ8782222.1"/>
    <property type="molecule type" value="Genomic_DNA"/>
</dbReference>